<keyword evidence="1" id="KW-0732">Signal</keyword>
<feature type="domain" description="3-keto-alpha-glucoside-1,2-lyase/3-keto-2-hydroxy-glucal hydratase" evidence="2">
    <location>
        <begin position="30"/>
        <end position="255"/>
    </location>
</feature>
<proteinExistence type="predicted"/>
<dbReference type="Proteomes" id="UP000321580">
    <property type="component" value="Unassembled WGS sequence"/>
</dbReference>
<gene>
    <name evidence="3" type="ORF">FRY97_04370</name>
</gene>
<reference evidence="3 4" key="1">
    <citation type="submission" date="2019-08" db="EMBL/GenBank/DDBJ databases">
        <title>Genome of Phaeodactylibacter luteus.</title>
        <authorList>
            <person name="Bowman J.P."/>
        </authorList>
    </citation>
    <scope>NUCLEOTIDE SEQUENCE [LARGE SCALE GENOMIC DNA]</scope>
    <source>
        <strain evidence="3 4">KCTC 42180</strain>
    </source>
</reference>
<sequence>MKSLLALALSFMFAACSTPQSEPAPTGNSWIALFNGHNLDGWTPKFAGYELGHNLNNTFRVEDSLLRVSYEGYDTFSNEFGHLFYESPFSHYVLRLEYRFEGKQAPGGASWAYKNSGAMLHSQPPATMGLEQAFPVSLEAQLLGGDEAGSRPTANLCTPGTHVYLADTLTTAHCINAEGPTFRGEEWVTIDLVVLGDSIIHHVVGNDTVLTYTRPHIGGDFIPDGYAVKEGSPLSEGYICLQAESHPLSFRRVELLPLKAD</sequence>
<accession>A0A5C6RYJ5</accession>
<protein>
    <submittedName>
        <fullName evidence="3">DUF1080 domain-containing protein</fullName>
    </submittedName>
</protein>
<feature type="signal peptide" evidence="1">
    <location>
        <begin position="1"/>
        <end position="17"/>
    </location>
</feature>
<dbReference type="GO" id="GO:0016787">
    <property type="term" value="F:hydrolase activity"/>
    <property type="evidence" value="ECO:0007669"/>
    <property type="project" value="InterPro"/>
</dbReference>
<keyword evidence="4" id="KW-1185">Reference proteome</keyword>
<dbReference type="EMBL" id="VOOR01000006">
    <property type="protein sequence ID" value="TXB67686.1"/>
    <property type="molecule type" value="Genomic_DNA"/>
</dbReference>
<feature type="chain" id="PRO_5022826473" evidence="1">
    <location>
        <begin position="18"/>
        <end position="261"/>
    </location>
</feature>
<dbReference type="Pfam" id="PF06439">
    <property type="entry name" value="3keto-disac_hyd"/>
    <property type="match status" value="1"/>
</dbReference>
<evidence type="ECO:0000259" key="2">
    <source>
        <dbReference type="Pfam" id="PF06439"/>
    </source>
</evidence>
<evidence type="ECO:0000313" key="4">
    <source>
        <dbReference type="Proteomes" id="UP000321580"/>
    </source>
</evidence>
<dbReference type="OrthoDB" id="929868at2"/>
<organism evidence="3 4">
    <name type="scientific">Phaeodactylibacter luteus</name>
    <dbReference type="NCBI Taxonomy" id="1564516"/>
    <lineage>
        <taxon>Bacteria</taxon>
        <taxon>Pseudomonadati</taxon>
        <taxon>Bacteroidota</taxon>
        <taxon>Saprospiria</taxon>
        <taxon>Saprospirales</taxon>
        <taxon>Haliscomenobacteraceae</taxon>
        <taxon>Phaeodactylibacter</taxon>
    </lineage>
</organism>
<evidence type="ECO:0000256" key="1">
    <source>
        <dbReference type="SAM" id="SignalP"/>
    </source>
</evidence>
<name>A0A5C6RYJ5_9BACT</name>
<dbReference type="PROSITE" id="PS51257">
    <property type="entry name" value="PROKAR_LIPOPROTEIN"/>
    <property type="match status" value="1"/>
</dbReference>
<dbReference type="AlphaFoldDB" id="A0A5C6RYJ5"/>
<evidence type="ECO:0000313" key="3">
    <source>
        <dbReference type="EMBL" id="TXB67686.1"/>
    </source>
</evidence>
<comment type="caution">
    <text evidence="3">The sequence shown here is derived from an EMBL/GenBank/DDBJ whole genome shotgun (WGS) entry which is preliminary data.</text>
</comment>
<dbReference type="InterPro" id="IPR010496">
    <property type="entry name" value="AL/BT2_dom"/>
</dbReference>
<dbReference type="Gene3D" id="2.60.120.560">
    <property type="entry name" value="Exo-inulinase, domain 1"/>
    <property type="match status" value="1"/>
</dbReference>